<reference evidence="2 3" key="2">
    <citation type="journal article" date="2023" name="Mol. Biol. Evol.">
        <title>Genomics of Secondarily Temperate Adaptation in the Only Non-Antarctic Icefish.</title>
        <authorList>
            <person name="Rivera-Colon A.G."/>
            <person name="Rayamajhi N."/>
            <person name="Minhas B.F."/>
            <person name="Madrigal G."/>
            <person name="Bilyk K.T."/>
            <person name="Yoon V."/>
            <person name="Hune M."/>
            <person name="Gregory S."/>
            <person name="Cheng C.H.C."/>
            <person name="Catchen J.M."/>
        </authorList>
    </citation>
    <scope>NUCLEOTIDE SEQUENCE [LARGE SCALE GENOMIC DNA]</scope>
    <source>
        <strain evidence="2">JMC-PN-2008</strain>
    </source>
</reference>
<proteinExistence type="predicted"/>
<sequence length="67" mass="7358">MRLEGCRDPTQAPPVSAPTVPLKGGFDPRPTEKRLQVNQPPAYAAVTLPVLPRTPRWALVRAHLLHA</sequence>
<name>A0AAN7WRC0_ELEMC</name>
<reference evidence="2 3" key="1">
    <citation type="journal article" date="2023" name="Genes (Basel)">
        <title>Chromosome-Level Genome Assembly and Circadian Gene Repertoire of the Patagonia Blennie Eleginops maclovinus-The Closest Ancestral Proxy of Antarctic Cryonotothenioids.</title>
        <authorList>
            <person name="Cheng C.C."/>
            <person name="Rivera-Colon A.G."/>
            <person name="Minhas B.F."/>
            <person name="Wilson L."/>
            <person name="Rayamajhi N."/>
            <person name="Vargas-Chacoff L."/>
            <person name="Catchen J.M."/>
        </authorList>
    </citation>
    <scope>NUCLEOTIDE SEQUENCE [LARGE SCALE GENOMIC DNA]</scope>
    <source>
        <strain evidence="2">JMC-PN-2008</strain>
    </source>
</reference>
<protein>
    <submittedName>
        <fullName evidence="2">Uncharacterized protein</fullName>
    </submittedName>
</protein>
<dbReference type="Proteomes" id="UP001346869">
    <property type="component" value="Unassembled WGS sequence"/>
</dbReference>
<gene>
    <name evidence="2" type="ORF">PBY51_001796</name>
</gene>
<dbReference type="AlphaFoldDB" id="A0AAN7WRC0"/>
<organism evidence="2 3">
    <name type="scientific">Eleginops maclovinus</name>
    <name type="common">Patagonian blennie</name>
    <name type="synonym">Eleginus maclovinus</name>
    <dbReference type="NCBI Taxonomy" id="56733"/>
    <lineage>
        <taxon>Eukaryota</taxon>
        <taxon>Metazoa</taxon>
        <taxon>Chordata</taxon>
        <taxon>Craniata</taxon>
        <taxon>Vertebrata</taxon>
        <taxon>Euteleostomi</taxon>
        <taxon>Actinopterygii</taxon>
        <taxon>Neopterygii</taxon>
        <taxon>Teleostei</taxon>
        <taxon>Neoteleostei</taxon>
        <taxon>Acanthomorphata</taxon>
        <taxon>Eupercaria</taxon>
        <taxon>Perciformes</taxon>
        <taxon>Notothenioidei</taxon>
        <taxon>Eleginopidae</taxon>
        <taxon>Eleginops</taxon>
    </lineage>
</organism>
<accession>A0AAN7WRC0</accession>
<evidence type="ECO:0000256" key="1">
    <source>
        <dbReference type="SAM" id="MobiDB-lite"/>
    </source>
</evidence>
<feature type="region of interest" description="Disordered" evidence="1">
    <location>
        <begin position="1"/>
        <end position="38"/>
    </location>
</feature>
<evidence type="ECO:0000313" key="2">
    <source>
        <dbReference type="EMBL" id="KAK5850968.1"/>
    </source>
</evidence>
<dbReference type="EMBL" id="JAUZQC010000022">
    <property type="protein sequence ID" value="KAK5850968.1"/>
    <property type="molecule type" value="Genomic_DNA"/>
</dbReference>
<evidence type="ECO:0000313" key="3">
    <source>
        <dbReference type="Proteomes" id="UP001346869"/>
    </source>
</evidence>
<keyword evidence="3" id="KW-1185">Reference proteome</keyword>
<comment type="caution">
    <text evidence="2">The sequence shown here is derived from an EMBL/GenBank/DDBJ whole genome shotgun (WGS) entry which is preliminary data.</text>
</comment>